<sequence>MQESAIFTIALSMMFLFFMTLITLYIARRGVKYFSQRAKEKKSIKILSLGYEIATVDSNGVPLLFKKDNTFVSINDKGVLNDKI</sequence>
<name>A0A6L4WWT5_9BACT</name>
<feature type="transmembrane region" description="Helical" evidence="1">
    <location>
        <begin position="6"/>
        <end position="27"/>
    </location>
</feature>
<proteinExistence type="predicted"/>
<dbReference type="EMBL" id="WFKK01000001">
    <property type="protein sequence ID" value="KAB7891319.1"/>
    <property type="molecule type" value="Genomic_DNA"/>
</dbReference>
<reference evidence="2 3" key="1">
    <citation type="submission" date="2019-10" db="EMBL/GenBank/DDBJ databases">
        <title>Poseidonibacter ostreae sp. nov., isolated from the gut of the Ostrea denselamellosa.</title>
        <authorList>
            <person name="Choi A."/>
        </authorList>
    </citation>
    <scope>NUCLEOTIDE SEQUENCE [LARGE SCALE GENOMIC DNA]</scope>
    <source>
        <strain evidence="2 3">SJOD-M-33</strain>
    </source>
</reference>
<comment type="caution">
    <text evidence="2">The sequence shown here is derived from an EMBL/GenBank/DDBJ whole genome shotgun (WGS) entry which is preliminary data.</text>
</comment>
<evidence type="ECO:0000313" key="3">
    <source>
        <dbReference type="Proteomes" id="UP000472839"/>
    </source>
</evidence>
<dbReference type="AlphaFoldDB" id="A0A6L4WWT5"/>
<keyword evidence="1" id="KW-1133">Transmembrane helix</keyword>
<keyword evidence="1" id="KW-0472">Membrane</keyword>
<evidence type="ECO:0000313" key="2">
    <source>
        <dbReference type="EMBL" id="KAB7891319.1"/>
    </source>
</evidence>
<protein>
    <submittedName>
        <fullName evidence="2">Uncharacterized protein</fullName>
    </submittedName>
</protein>
<dbReference type="RefSeq" id="WP_152279421.1">
    <property type="nucleotide sequence ID" value="NZ_WFKK01000001.1"/>
</dbReference>
<gene>
    <name evidence="2" type="ORF">GBG19_00350</name>
</gene>
<organism evidence="2 3">
    <name type="scientific">Poseidonibacter ostreae</name>
    <dbReference type="NCBI Taxonomy" id="2654171"/>
    <lineage>
        <taxon>Bacteria</taxon>
        <taxon>Pseudomonadati</taxon>
        <taxon>Campylobacterota</taxon>
        <taxon>Epsilonproteobacteria</taxon>
        <taxon>Campylobacterales</taxon>
        <taxon>Arcobacteraceae</taxon>
        <taxon>Poseidonibacter</taxon>
    </lineage>
</organism>
<accession>A0A6L4WWT5</accession>
<evidence type="ECO:0000256" key="1">
    <source>
        <dbReference type="SAM" id="Phobius"/>
    </source>
</evidence>
<keyword evidence="1" id="KW-0812">Transmembrane</keyword>
<dbReference type="Proteomes" id="UP000472839">
    <property type="component" value="Unassembled WGS sequence"/>
</dbReference>